<accession>A0A059F476</accession>
<reference evidence="2 3" key="2">
    <citation type="submission" date="2014-03" db="EMBL/GenBank/DDBJ databases">
        <title>The Genome Sequence of Anncaliia algerae insect isolate PRA339.</title>
        <authorList>
            <consortium name="The Broad Institute Genome Sequencing Platform"/>
            <consortium name="The Broad Institute Genome Sequencing Center for Infectious Disease"/>
            <person name="Cuomo C."/>
            <person name="Becnel J."/>
            <person name="Sanscrainte N."/>
            <person name="Walker B."/>
            <person name="Young S.K."/>
            <person name="Zeng Q."/>
            <person name="Gargeya S."/>
            <person name="Fitzgerald M."/>
            <person name="Haas B."/>
            <person name="Abouelleil A."/>
            <person name="Alvarado L."/>
            <person name="Arachchi H.M."/>
            <person name="Berlin A.M."/>
            <person name="Chapman S.B."/>
            <person name="Dewar J."/>
            <person name="Goldberg J."/>
            <person name="Griggs A."/>
            <person name="Gujja S."/>
            <person name="Hansen M."/>
            <person name="Howarth C."/>
            <person name="Imamovic A."/>
            <person name="Larimer J."/>
            <person name="McCowan C."/>
            <person name="Murphy C."/>
            <person name="Neiman D."/>
            <person name="Pearson M."/>
            <person name="Priest M."/>
            <person name="Roberts A."/>
            <person name="Saif S."/>
            <person name="Shea T."/>
            <person name="Sisk P."/>
            <person name="Sykes S."/>
            <person name="Wortman J."/>
            <person name="Nusbaum C."/>
            <person name="Birren B."/>
        </authorList>
    </citation>
    <scope>NUCLEOTIDE SEQUENCE [LARGE SCALE GENOMIC DNA]</scope>
    <source>
        <strain evidence="2 3">PRA339</strain>
    </source>
</reference>
<dbReference type="SUPFAM" id="SSF53474">
    <property type="entry name" value="alpha/beta-Hydrolases"/>
    <property type="match status" value="1"/>
</dbReference>
<dbReference type="PANTHER" id="PTHR12277:SF81">
    <property type="entry name" value="PROTEIN ABHD13"/>
    <property type="match status" value="1"/>
</dbReference>
<dbReference type="VEuPathDB" id="MicrosporidiaDB:H312_00811"/>
<name>A0A059F476_9MICR</name>
<dbReference type="Pfam" id="PF00561">
    <property type="entry name" value="Abhydrolase_1"/>
    <property type="match status" value="1"/>
</dbReference>
<dbReference type="OrthoDB" id="2186488at2759"/>
<dbReference type="EMBL" id="KK365137">
    <property type="protein sequence ID" value="KCZ81771.1"/>
    <property type="molecule type" value="Genomic_DNA"/>
</dbReference>
<sequence length="274" mass="31939">MTDKDLNFVLRFFKSKFLNLADTRCIKNPLDKLFNDYFVVKNYKIKTSDDINLAATILEPKLINQETIFILFCHGTGSNRHSLRDLFEVNGVLNRNICALILDYREFAENDGSFDILHVNYDIDACVRFFNRKYKPNKIHLIGHSLGTAILLEYVKFIKINERKKFYDKIVLFAPFSSLIEVCEQFYIFKIACLIPGFKNYVVKKYGYLSDINVTYADKNTVLIIHGRNDSLIPYTQGLKIVKEGNTDVLITDDDHDSVIRNSYAWDKVFIFFD</sequence>
<dbReference type="HOGENOM" id="CLU_066256_0_0_1"/>
<dbReference type="InterPro" id="IPR000073">
    <property type="entry name" value="AB_hydrolase_1"/>
</dbReference>
<dbReference type="PANTHER" id="PTHR12277">
    <property type="entry name" value="ALPHA/BETA HYDROLASE DOMAIN-CONTAINING PROTEIN"/>
    <property type="match status" value="1"/>
</dbReference>
<reference evidence="3" key="1">
    <citation type="submission" date="2013-02" db="EMBL/GenBank/DDBJ databases">
        <authorList>
            <consortium name="The Broad Institute Genome Sequencing Platform"/>
            <person name="Cuomo C."/>
            <person name="Becnel J."/>
            <person name="Sanscrainte N."/>
            <person name="Walker B."/>
            <person name="Young S.K."/>
            <person name="Zeng Q."/>
            <person name="Gargeya S."/>
            <person name="Fitzgerald M."/>
            <person name="Haas B."/>
            <person name="Abouelleil A."/>
            <person name="Alvarado L."/>
            <person name="Arachchi H.M."/>
            <person name="Berlin A.M."/>
            <person name="Chapman S.B."/>
            <person name="Dewar J."/>
            <person name="Goldberg J."/>
            <person name="Griggs A."/>
            <person name="Gujja S."/>
            <person name="Hansen M."/>
            <person name="Howarth C."/>
            <person name="Imamovic A."/>
            <person name="Larimer J."/>
            <person name="McCowan C."/>
            <person name="Murphy C."/>
            <person name="Neiman D."/>
            <person name="Pearson M."/>
            <person name="Priest M."/>
            <person name="Roberts A."/>
            <person name="Saif S."/>
            <person name="Shea T."/>
            <person name="Sisk P."/>
            <person name="Sykes S."/>
            <person name="Wortman J."/>
            <person name="Nusbaum C."/>
            <person name="Birren B."/>
        </authorList>
    </citation>
    <scope>NUCLEOTIDE SEQUENCE [LARGE SCALE GENOMIC DNA]</scope>
    <source>
        <strain evidence="3">PRA339</strain>
    </source>
</reference>
<evidence type="ECO:0000313" key="2">
    <source>
        <dbReference type="EMBL" id="KCZ81771.1"/>
    </source>
</evidence>
<dbReference type="InterPro" id="IPR029058">
    <property type="entry name" value="AB_hydrolase_fold"/>
</dbReference>
<gene>
    <name evidence="2" type="ORF">H312_00811</name>
</gene>
<proteinExistence type="predicted"/>
<protein>
    <recommendedName>
        <fullName evidence="1">AB hydrolase-1 domain-containing protein</fullName>
    </recommendedName>
</protein>
<evidence type="ECO:0000259" key="1">
    <source>
        <dbReference type="Pfam" id="PF00561"/>
    </source>
</evidence>
<organism evidence="2 3">
    <name type="scientific">Anncaliia algerae PRA339</name>
    <dbReference type="NCBI Taxonomy" id="1288291"/>
    <lineage>
        <taxon>Eukaryota</taxon>
        <taxon>Fungi</taxon>
        <taxon>Fungi incertae sedis</taxon>
        <taxon>Microsporidia</taxon>
        <taxon>Tubulinosematoidea</taxon>
        <taxon>Tubulinosematidae</taxon>
        <taxon>Anncaliia</taxon>
    </lineage>
</organism>
<evidence type="ECO:0000313" key="3">
    <source>
        <dbReference type="Proteomes" id="UP000030655"/>
    </source>
</evidence>
<feature type="domain" description="AB hydrolase-1" evidence="1">
    <location>
        <begin position="70"/>
        <end position="155"/>
    </location>
</feature>
<keyword evidence="3" id="KW-1185">Reference proteome</keyword>
<dbReference type="STRING" id="1288291.A0A059F476"/>
<dbReference type="AlphaFoldDB" id="A0A059F476"/>
<dbReference type="Gene3D" id="3.40.50.1820">
    <property type="entry name" value="alpha/beta hydrolase"/>
    <property type="match status" value="1"/>
</dbReference>
<dbReference type="Proteomes" id="UP000030655">
    <property type="component" value="Unassembled WGS sequence"/>
</dbReference>